<protein>
    <submittedName>
        <fullName evidence="1">Uncharacterized protein</fullName>
    </submittedName>
</protein>
<keyword evidence="2" id="KW-1185">Reference proteome</keyword>
<proteinExistence type="predicted"/>
<dbReference type="Proteomes" id="UP001379533">
    <property type="component" value="Chromosome"/>
</dbReference>
<gene>
    <name evidence="1" type="ORF">LZC95_30240</name>
</gene>
<dbReference type="EMBL" id="CP089982">
    <property type="protein sequence ID" value="WXA90721.1"/>
    <property type="molecule type" value="Genomic_DNA"/>
</dbReference>
<evidence type="ECO:0000313" key="1">
    <source>
        <dbReference type="EMBL" id="WXA90721.1"/>
    </source>
</evidence>
<sequence length="204" mass="22824">MRGNAAEIFVGLEVPRHRITPTTRFRSTWLVASQNALRDCGFFDRYSELLPTAHREALLTTVVGMWLPSDVVVAHYTACDRLGLTSAERDAIARALVRPGTSTLFSVTGHLARQVGVTPWTPLAHLRRLWERLCDGGAVVVYKEGPKEVRVELLGLTLAHIPYFRSTLRELALAVGKLFCSTLYVKEIYDEAQPTTLTFRGSWV</sequence>
<dbReference type="RefSeq" id="WP_394841339.1">
    <property type="nucleotide sequence ID" value="NZ_CP089982.1"/>
</dbReference>
<name>A0ABZ2JW68_9BACT</name>
<reference evidence="1 2" key="1">
    <citation type="submission" date="2021-12" db="EMBL/GenBank/DDBJ databases">
        <title>Discovery of the Pendulisporaceae a myxobacterial family with distinct sporulation behavior and unique specialized metabolism.</title>
        <authorList>
            <person name="Garcia R."/>
            <person name="Popoff A."/>
            <person name="Bader C.D."/>
            <person name="Loehr J."/>
            <person name="Walesch S."/>
            <person name="Walt C."/>
            <person name="Boldt J."/>
            <person name="Bunk B."/>
            <person name="Haeckl F.J.F.P.J."/>
            <person name="Gunesch A.P."/>
            <person name="Birkelbach J."/>
            <person name="Nuebel U."/>
            <person name="Pietschmann T."/>
            <person name="Bach T."/>
            <person name="Mueller R."/>
        </authorList>
    </citation>
    <scope>NUCLEOTIDE SEQUENCE [LARGE SCALE GENOMIC DNA]</scope>
    <source>
        <strain evidence="1 2">MSr12523</strain>
    </source>
</reference>
<evidence type="ECO:0000313" key="2">
    <source>
        <dbReference type="Proteomes" id="UP001379533"/>
    </source>
</evidence>
<organism evidence="1 2">
    <name type="scientific">Pendulispora brunnea</name>
    <dbReference type="NCBI Taxonomy" id="2905690"/>
    <lineage>
        <taxon>Bacteria</taxon>
        <taxon>Pseudomonadati</taxon>
        <taxon>Myxococcota</taxon>
        <taxon>Myxococcia</taxon>
        <taxon>Myxococcales</taxon>
        <taxon>Sorangiineae</taxon>
        <taxon>Pendulisporaceae</taxon>
        <taxon>Pendulispora</taxon>
    </lineage>
</organism>
<accession>A0ABZ2JW68</accession>